<proteinExistence type="predicted"/>
<name>A0A941FKP3_9BACI</name>
<gene>
    <name evidence="1" type="ORF">KEH51_16700</name>
</gene>
<dbReference type="EMBL" id="JAGTPW010000030">
    <property type="protein sequence ID" value="MBR8645236.1"/>
    <property type="molecule type" value="Genomic_DNA"/>
</dbReference>
<accession>A0A941FKP3</accession>
<dbReference type="Proteomes" id="UP000680045">
    <property type="component" value="Unassembled WGS sequence"/>
</dbReference>
<organism evidence="1 2">
    <name type="scientific">Peribacillus frigoritolerans</name>
    <dbReference type="NCBI Taxonomy" id="450367"/>
    <lineage>
        <taxon>Bacteria</taxon>
        <taxon>Bacillati</taxon>
        <taxon>Bacillota</taxon>
        <taxon>Bacilli</taxon>
        <taxon>Bacillales</taxon>
        <taxon>Bacillaceae</taxon>
        <taxon>Peribacillus</taxon>
    </lineage>
</organism>
<reference evidence="1" key="1">
    <citation type="submission" date="2021-04" db="EMBL/GenBank/DDBJ databases">
        <title>Whole genome sequencing of Enterococci isolates from hospitalized patients.</title>
        <authorList>
            <person name="Ogoti B.M."/>
            <person name="Onyambu F.G."/>
        </authorList>
    </citation>
    <scope>NUCLEOTIDE SEQUENCE</scope>
    <source>
        <strain evidence="1">242</strain>
    </source>
</reference>
<evidence type="ECO:0000313" key="1">
    <source>
        <dbReference type="EMBL" id="MBR8645236.1"/>
    </source>
</evidence>
<comment type="caution">
    <text evidence="1">The sequence shown here is derived from an EMBL/GenBank/DDBJ whole genome shotgun (WGS) entry which is preliminary data.</text>
</comment>
<evidence type="ECO:0000313" key="2">
    <source>
        <dbReference type="Proteomes" id="UP000680045"/>
    </source>
</evidence>
<protein>
    <submittedName>
        <fullName evidence="1">Uncharacterized protein</fullName>
    </submittedName>
</protein>
<dbReference type="AlphaFoldDB" id="A0A941FKP3"/>
<sequence length="45" mass="5468">MGREFIDLFEEWSKSYDDTVSGHDIEYQEVFKHDDRILDSVTDWI</sequence>